<protein>
    <submittedName>
        <fullName evidence="2">Uncharacterized protein</fullName>
    </submittedName>
</protein>
<reference evidence="2" key="1">
    <citation type="submission" date="2022-08" db="UniProtKB">
        <authorList>
            <consortium name="EnsemblMetazoa"/>
        </authorList>
    </citation>
    <scope>IDENTIFICATION</scope>
    <source>
        <strain evidence="2">05x7-T-G4-1.051#20</strain>
    </source>
</reference>
<accession>A0A8W8J4V5</accession>
<feature type="region of interest" description="Disordered" evidence="1">
    <location>
        <begin position="32"/>
        <end position="52"/>
    </location>
</feature>
<keyword evidence="3" id="KW-1185">Reference proteome</keyword>
<dbReference type="EnsemblMetazoa" id="G1676.1">
    <property type="protein sequence ID" value="G1676.1:cds"/>
    <property type="gene ID" value="G1676"/>
</dbReference>
<evidence type="ECO:0000313" key="3">
    <source>
        <dbReference type="Proteomes" id="UP000005408"/>
    </source>
</evidence>
<evidence type="ECO:0000256" key="1">
    <source>
        <dbReference type="SAM" id="MobiDB-lite"/>
    </source>
</evidence>
<dbReference type="Proteomes" id="UP000005408">
    <property type="component" value="Unassembled WGS sequence"/>
</dbReference>
<sequence>MSAVVRDVWRYHHWPTQKSFWSRQYTSPGILTHRSAPEVDTQPQGVSGDYVGYDHKISPQNLERVRYHHWPERRHKRNPIWENESPRNKNTSVKQVGTQFFSYVAPNSTKNYSSTLR</sequence>
<evidence type="ECO:0000313" key="2">
    <source>
        <dbReference type="EnsemblMetazoa" id="G1676.1:cds"/>
    </source>
</evidence>
<name>A0A8W8J4V5_MAGGI</name>
<organism evidence="2 3">
    <name type="scientific">Magallana gigas</name>
    <name type="common">Pacific oyster</name>
    <name type="synonym">Crassostrea gigas</name>
    <dbReference type="NCBI Taxonomy" id="29159"/>
    <lineage>
        <taxon>Eukaryota</taxon>
        <taxon>Metazoa</taxon>
        <taxon>Spiralia</taxon>
        <taxon>Lophotrochozoa</taxon>
        <taxon>Mollusca</taxon>
        <taxon>Bivalvia</taxon>
        <taxon>Autobranchia</taxon>
        <taxon>Pteriomorphia</taxon>
        <taxon>Ostreida</taxon>
        <taxon>Ostreoidea</taxon>
        <taxon>Ostreidae</taxon>
        <taxon>Magallana</taxon>
    </lineage>
</organism>
<dbReference type="AlphaFoldDB" id="A0A8W8J4V5"/>
<proteinExistence type="predicted"/>